<keyword evidence="5 7" id="KW-0496">Mitochondrion</keyword>
<reference evidence="8" key="1">
    <citation type="submission" date="2020-11" db="EMBL/GenBank/DDBJ databases">
        <authorList>
            <consortium name="DOE Joint Genome Institute"/>
            <person name="Ahrendt S."/>
            <person name="Riley R."/>
            <person name="Andreopoulos W."/>
            <person name="Labutti K."/>
            <person name="Pangilinan J."/>
            <person name="Ruiz-Duenas F.J."/>
            <person name="Barrasa J.M."/>
            <person name="Sanchez-Garcia M."/>
            <person name="Camarero S."/>
            <person name="Miyauchi S."/>
            <person name="Serrano A."/>
            <person name="Linde D."/>
            <person name="Babiker R."/>
            <person name="Drula E."/>
            <person name="Ayuso-Fernandez I."/>
            <person name="Pacheco R."/>
            <person name="Padilla G."/>
            <person name="Ferreira P."/>
            <person name="Barriuso J."/>
            <person name="Kellner H."/>
            <person name="Castanera R."/>
            <person name="Alfaro M."/>
            <person name="Ramirez L."/>
            <person name="Pisabarro A.G."/>
            <person name="Kuo A."/>
            <person name="Tritt A."/>
            <person name="Lipzen A."/>
            <person name="He G."/>
            <person name="Yan M."/>
            <person name="Ng V."/>
            <person name="Cullen D."/>
            <person name="Martin F."/>
            <person name="Rosso M.-N."/>
            <person name="Henrissat B."/>
            <person name="Hibbett D."/>
            <person name="Martinez A.T."/>
            <person name="Grigoriev I.V."/>
        </authorList>
    </citation>
    <scope>NUCLEOTIDE SEQUENCE</scope>
    <source>
        <strain evidence="8">CIRM-BRFM 674</strain>
    </source>
</reference>
<dbReference type="GO" id="GO:0006123">
    <property type="term" value="P:mitochondrial electron transport, cytochrome c to oxygen"/>
    <property type="evidence" value="ECO:0007669"/>
    <property type="project" value="UniProtKB-UniRule"/>
</dbReference>
<evidence type="ECO:0000256" key="2">
    <source>
        <dbReference type="ARBA" id="ARBA00004673"/>
    </source>
</evidence>
<evidence type="ECO:0000256" key="5">
    <source>
        <dbReference type="ARBA" id="ARBA00023128"/>
    </source>
</evidence>
<keyword evidence="7" id="KW-0809">Transit peptide</keyword>
<accession>A0A9P5Z9W0</accession>
<feature type="transmembrane region" description="Helical" evidence="7">
    <location>
        <begin position="58"/>
        <end position="77"/>
    </location>
</feature>
<dbReference type="InterPro" id="IPR004202">
    <property type="entry name" value="COX7C/Cox8"/>
</dbReference>
<comment type="pathway">
    <text evidence="2 7">Energy metabolism; oxidative phosphorylation.</text>
</comment>
<evidence type="ECO:0000256" key="7">
    <source>
        <dbReference type="RuleBase" id="RU368123"/>
    </source>
</evidence>
<dbReference type="EMBL" id="MU155160">
    <property type="protein sequence ID" value="KAF9482835.1"/>
    <property type="molecule type" value="Genomic_DNA"/>
</dbReference>
<evidence type="ECO:0000313" key="9">
    <source>
        <dbReference type="Proteomes" id="UP000807469"/>
    </source>
</evidence>
<dbReference type="Pfam" id="PF02935">
    <property type="entry name" value="COX7C"/>
    <property type="match status" value="1"/>
</dbReference>
<comment type="similarity">
    <text evidence="3 7">Belongs to the cytochrome c oxidase VIIc family.</text>
</comment>
<sequence>MSSLFAARAMRSGRSIPISRQILRQPTLKRLSHSEAVDPHDRCIPFSTSNRRALAVKALLYMGGGFSIPFIAVWYGWNRPGGLNNPILD</sequence>
<dbReference type="InterPro" id="IPR036636">
    <property type="entry name" value="COX7C/Cox8_sf"/>
</dbReference>
<proteinExistence type="inferred from homology"/>
<comment type="caution">
    <text evidence="8">The sequence shown here is derived from an EMBL/GenBank/DDBJ whole genome shotgun (WGS) entry which is preliminary data.</text>
</comment>
<dbReference type="OrthoDB" id="9974841at2759"/>
<evidence type="ECO:0000256" key="1">
    <source>
        <dbReference type="ARBA" id="ARBA00004434"/>
    </source>
</evidence>
<keyword evidence="7" id="KW-0812">Transmembrane</keyword>
<comment type="subcellular location">
    <subcellularLocation>
        <location evidence="1 7">Mitochondrion inner membrane</location>
        <topology evidence="1 7">Single-pass membrane protein</topology>
    </subcellularLocation>
</comment>
<comment type="subunit">
    <text evidence="7">Component of the cytochrome c oxidase (complex IV, CIV), a multisubunit enzyme composed of a catalytic core of 3 subunits and several supernumerary subunits. The complex exists as a monomer or a dimer and forms supercomplexes (SCs) in the inner mitochondrial membrane with ubiquinol-cytochrome c oxidoreductase (cytochrome b-c1 complex, complex III, CIII).</text>
</comment>
<keyword evidence="6 7" id="KW-0472">Membrane</keyword>
<keyword evidence="7" id="KW-1133">Transmembrane helix</keyword>
<keyword evidence="4 7" id="KW-0999">Mitochondrion inner membrane</keyword>
<dbReference type="Gene3D" id="4.10.49.10">
    <property type="entry name" value="Cytochrome c oxidase subunit VIIc"/>
    <property type="match status" value="1"/>
</dbReference>
<dbReference type="SUPFAM" id="SSF81427">
    <property type="entry name" value="Mitochondrial cytochrome c oxidase subunit VIIc (aka VIIIa)"/>
    <property type="match status" value="1"/>
</dbReference>
<protein>
    <recommendedName>
        <fullName evidence="7">Cytochrome c oxidase subunit 8, mitochondrial</fullName>
    </recommendedName>
    <alternativeName>
        <fullName evidence="7">Cytochrome c oxidase polypeptide VIII</fullName>
    </alternativeName>
</protein>
<dbReference type="AlphaFoldDB" id="A0A9P5Z9W0"/>
<gene>
    <name evidence="8" type="ORF">BDN70DRAFT_929651</name>
</gene>
<keyword evidence="9" id="KW-1185">Reference proteome</keyword>
<dbReference type="Proteomes" id="UP000807469">
    <property type="component" value="Unassembled WGS sequence"/>
</dbReference>
<evidence type="ECO:0000256" key="6">
    <source>
        <dbReference type="ARBA" id="ARBA00023136"/>
    </source>
</evidence>
<dbReference type="GO" id="GO:0045277">
    <property type="term" value="C:respiratory chain complex IV"/>
    <property type="evidence" value="ECO:0007669"/>
    <property type="project" value="UniProtKB-UniRule"/>
</dbReference>
<dbReference type="GO" id="GO:0005743">
    <property type="term" value="C:mitochondrial inner membrane"/>
    <property type="evidence" value="ECO:0007669"/>
    <property type="project" value="UniProtKB-SubCell"/>
</dbReference>
<comment type="function">
    <text evidence="7">Component of the cytochrome c oxidase, the last enzyme in the mitochondrial electron transport chain which drives oxidative phosphorylation. The respiratory chain contains 3 multisubunit complexes succinate dehydrogenase (complex II, CII), ubiquinol-cytochrome c oxidoreductase (cytochrome b-c1 complex, complex III, CIII) and cytochrome c oxidase (complex IV, CIV), that cooperate to transfer electrons derived from NADH and succinate to molecular oxygen, creating an electrochemical gradient over the inner membrane that drives transmembrane transport and the ATP synthase. Cytochrome c oxidase is the component of the respiratory chain that catalyzes the reduction of oxygen to water. Electrons originating from reduced cytochrome c in the intermembrane space (IMS) are transferred via the dinuclear copper A center (CU(A)) of subunit 2 and heme A of subunit 1 to the active site in subunit 1, a binuclear center (BNC) formed by heme A3 and copper B (CU(B)). The BNC reduces molecular oxygen to 2 water molecules using 4 electrons from cytochrome c in the IMS and 4 protons from the mitochondrial matrix.</text>
</comment>
<evidence type="ECO:0000313" key="8">
    <source>
        <dbReference type="EMBL" id="KAF9482835.1"/>
    </source>
</evidence>
<evidence type="ECO:0000256" key="4">
    <source>
        <dbReference type="ARBA" id="ARBA00022792"/>
    </source>
</evidence>
<evidence type="ECO:0000256" key="3">
    <source>
        <dbReference type="ARBA" id="ARBA00010514"/>
    </source>
</evidence>
<name>A0A9P5Z9W0_9AGAR</name>
<organism evidence="8 9">
    <name type="scientific">Pholiota conissans</name>
    <dbReference type="NCBI Taxonomy" id="109636"/>
    <lineage>
        <taxon>Eukaryota</taxon>
        <taxon>Fungi</taxon>
        <taxon>Dikarya</taxon>
        <taxon>Basidiomycota</taxon>
        <taxon>Agaricomycotina</taxon>
        <taxon>Agaricomycetes</taxon>
        <taxon>Agaricomycetidae</taxon>
        <taxon>Agaricales</taxon>
        <taxon>Agaricineae</taxon>
        <taxon>Strophariaceae</taxon>
        <taxon>Pholiota</taxon>
    </lineage>
</organism>